<reference evidence="1" key="1">
    <citation type="submission" date="2018-10" db="EMBL/GenBank/DDBJ databases">
        <authorList>
            <person name="Aoki K."/>
        </authorList>
    </citation>
    <scope>NUCLEOTIDE SEQUENCE</scope>
</reference>
<evidence type="ECO:0000313" key="1">
    <source>
        <dbReference type="EMBL" id="VAY87755.1"/>
    </source>
</evidence>
<organism evidence="1">
    <name type="scientific">hydrothermal vent metagenome</name>
    <dbReference type="NCBI Taxonomy" id="652676"/>
    <lineage>
        <taxon>unclassified sequences</taxon>
        <taxon>metagenomes</taxon>
        <taxon>ecological metagenomes</taxon>
    </lineage>
</organism>
<dbReference type="EMBL" id="UOYO01000032">
    <property type="protein sequence ID" value="VAY87755.1"/>
    <property type="molecule type" value="Genomic_DNA"/>
</dbReference>
<gene>
    <name evidence="1" type="ORF">MNB_ARC-1_2</name>
</gene>
<dbReference type="AlphaFoldDB" id="A0A3B1DXQ9"/>
<accession>A0A3B1DXQ9</accession>
<sequence length="80" mass="8721">MIISLIAIFSKTSLCKGEDIVTSVLDFHSRKSSFHALRDFEVAKGFEPKRADTVSDIEDNCSIVPCGKSEITAEKLISSG</sequence>
<proteinExistence type="predicted"/>
<name>A0A3B1DXQ9_9ZZZZ</name>
<protein>
    <submittedName>
        <fullName evidence="1">Uncharacterized protein</fullName>
    </submittedName>
</protein>